<dbReference type="STRING" id="39495.SAMN02745111_00207"/>
<feature type="transmembrane region" description="Helical" evidence="1">
    <location>
        <begin position="283"/>
        <end position="301"/>
    </location>
</feature>
<feature type="transmembrane region" description="Helical" evidence="1">
    <location>
        <begin position="87"/>
        <end position="107"/>
    </location>
</feature>
<dbReference type="EMBL" id="FUXZ01000002">
    <property type="protein sequence ID" value="SKA60199.1"/>
    <property type="molecule type" value="Genomic_DNA"/>
</dbReference>
<keyword evidence="1" id="KW-0812">Transmembrane</keyword>
<accession>A0A1T4V5G2</accession>
<dbReference type="AlphaFoldDB" id="A0A1T4V5G2"/>
<evidence type="ECO:0000313" key="3">
    <source>
        <dbReference type="Proteomes" id="UP000190814"/>
    </source>
</evidence>
<feature type="transmembrane region" description="Helical" evidence="1">
    <location>
        <begin position="45"/>
        <end position="67"/>
    </location>
</feature>
<dbReference type="Proteomes" id="UP000190814">
    <property type="component" value="Unassembled WGS sequence"/>
</dbReference>
<organism evidence="2 3">
    <name type="scientific">Eubacterium uniforme</name>
    <dbReference type="NCBI Taxonomy" id="39495"/>
    <lineage>
        <taxon>Bacteria</taxon>
        <taxon>Bacillati</taxon>
        <taxon>Bacillota</taxon>
        <taxon>Clostridia</taxon>
        <taxon>Eubacteriales</taxon>
        <taxon>Eubacteriaceae</taxon>
        <taxon>Eubacterium</taxon>
    </lineage>
</organism>
<name>A0A1T4V5G2_9FIRM</name>
<keyword evidence="1" id="KW-1133">Transmembrane helix</keyword>
<protein>
    <submittedName>
        <fullName evidence="2">Uncharacterized protein</fullName>
    </submittedName>
</protein>
<feature type="transmembrane region" description="Helical" evidence="1">
    <location>
        <begin position="258"/>
        <end position="277"/>
    </location>
</feature>
<proteinExistence type="predicted"/>
<keyword evidence="3" id="KW-1185">Reference proteome</keyword>
<reference evidence="2 3" key="1">
    <citation type="submission" date="2017-02" db="EMBL/GenBank/DDBJ databases">
        <authorList>
            <person name="Peterson S.W."/>
        </authorList>
    </citation>
    <scope>NUCLEOTIDE SEQUENCE [LARGE SCALE GENOMIC DNA]</scope>
    <source>
        <strain evidence="2 3">ATCC 35992</strain>
    </source>
</reference>
<keyword evidence="1" id="KW-0472">Membrane</keyword>
<dbReference type="RefSeq" id="WP_078765098.1">
    <property type="nucleotide sequence ID" value="NZ_FUXZ01000002.1"/>
</dbReference>
<evidence type="ECO:0000256" key="1">
    <source>
        <dbReference type="SAM" id="Phobius"/>
    </source>
</evidence>
<sequence>MTDLIFKIVPILFIGIPLLIFISASKTNKNQTNVTLTKKIISKKTADNIAASVLFVVFIMFACAVVVMNIAEKPESMDGEDIKVFNILNISFTIVSILIFIALIFSVRSMIKTKLAIKNNEFIVFVDVLGDKDIHTSTDSDGHSSTEYYFYFNHLFRYFKKRISTTSGEYNKANIGDEFYIVYVLPTKKAISFKVSKYQLDYDIRSKLIETTNLEDYIQDKSSNGNNLNNYENEYNIPIDEKALLDTYKVYNSTNGSFVIAPIFLLVTIIFTGFIIARSYGAAAFMAIFVVVMFICLKENYNNNSKAKKAINEGKYIIKSAIVTEDVTNNHIKEADNYLYFKVKDDNREIKCLAKDFSKVNIGDEIYLFYFHQGIFIDTGKPFAVLNPNKHHLSSSIQSKLSIY</sequence>
<evidence type="ECO:0000313" key="2">
    <source>
        <dbReference type="EMBL" id="SKA60199.1"/>
    </source>
</evidence>
<gene>
    <name evidence="2" type="ORF">SAMN02745111_00207</name>
</gene>
<feature type="transmembrane region" description="Helical" evidence="1">
    <location>
        <begin position="6"/>
        <end position="24"/>
    </location>
</feature>